<dbReference type="SMART" id="SM00220">
    <property type="entry name" value="S_TKc"/>
    <property type="match status" value="1"/>
</dbReference>
<dbReference type="InterPro" id="IPR001245">
    <property type="entry name" value="Ser-Thr/Tyr_kinase_cat_dom"/>
</dbReference>
<evidence type="ECO:0000256" key="2">
    <source>
        <dbReference type="ARBA" id="ARBA00022840"/>
    </source>
</evidence>
<proteinExistence type="predicted"/>
<feature type="domain" description="C2H2-type" evidence="6">
    <location>
        <begin position="810"/>
        <end position="839"/>
    </location>
</feature>
<dbReference type="SUPFAM" id="SSF56112">
    <property type="entry name" value="Protein kinase-like (PK-like)"/>
    <property type="match status" value="1"/>
</dbReference>
<dbReference type="PROSITE" id="PS50157">
    <property type="entry name" value="ZINC_FINGER_C2H2_2"/>
    <property type="match status" value="1"/>
</dbReference>
<dbReference type="PANTHER" id="PTHR44329:SF298">
    <property type="entry name" value="MIXED LINEAGE KINASE DOMAIN-LIKE PROTEIN"/>
    <property type="match status" value="1"/>
</dbReference>
<dbReference type="PANTHER" id="PTHR44329">
    <property type="entry name" value="SERINE/THREONINE-PROTEIN KINASE TNNI3K-RELATED"/>
    <property type="match status" value="1"/>
</dbReference>
<dbReference type="GO" id="GO:0008270">
    <property type="term" value="F:zinc ion binding"/>
    <property type="evidence" value="ECO:0007669"/>
    <property type="project" value="UniProtKB-KW"/>
</dbReference>
<dbReference type="InterPro" id="IPR051681">
    <property type="entry name" value="Ser/Thr_Kinases-Pseudokinases"/>
</dbReference>
<organism evidence="7 8">
    <name type="scientific">Rhizoctonia solani</name>
    <dbReference type="NCBI Taxonomy" id="456999"/>
    <lineage>
        <taxon>Eukaryota</taxon>
        <taxon>Fungi</taxon>
        <taxon>Dikarya</taxon>
        <taxon>Basidiomycota</taxon>
        <taxon>Agaricomycotina</taxon>
        <taxon>Agaricomycetes</taxon>
        <taxon>Cantharellales</taxon>
        <taxon>Ceratobasidiaceae</taxon>
        <taxon>Rhizoctonia</taxon>
    </lineage>
</organism>
<keyword evidence="3" id="KW-0479">Metal-binding</keyword>
<feature type="region of interest" description="Disordered" evidence="4">
    <location>
        <begin position="228"/>
        <end position="309"/>
    </location>
</feature>
<keyword evidence="3" id="KW-0863">Zinc-finger</keyword>
<evidence type="ECO:0000256" key="3">
    <source>
        <dbReference type="PROSITE-ProRule" id="PRU00042"/>
    </source>
</evidence>
<dbReference type="GO" id="GO:0004674">
    <property type="term" value="F:protein serine/threonine kinase activity"/>
    <property type="evidence" value="ECO:0007669"/>
    <property type="project" value="TreeGrafter"/>
</dbReference>
<keyword evidence="3" id="KW-0862">Zinc</keyword>
<keyword evidence="1" id="KW-0547">Nucleotide-binding</keyword>
<dbReference type="AlphaFoldDB" id="A0A8H3C0A9"/>
<protein>
    <submittedName>
        <fullName evidence="7">Uncharacterized protein</fullName>
    </submittedName>
</protein>
<keyword evidence="2" id="KW-0067">ATP-binding</keyword>
<dbReference type="Pfam" id="PF07714">
    <property type="entry name" value="PK_Tyr_Ser-Thr"/>
    <property type="match status" value="1"/>
</dbReference>
<evidence type="ECO:0000259" key="6">
    <source>
        <dbReference type="PROSITE" id="PS50157"/>
    </source>
</evidence>
<dbReference type="EMBL" id="CAJMXA010001830">
    <property type="protein sequence ID" value="CAE6470892.1"/>
    <property type="molecule type" value="Genomic_DNA"/>
</dbReference>
<evidence type="ECO:0000259" key="5">
    <source>
        <dbReference type="PROSITE" id="PS50011"/>
    </source>
</evidence>
<dbReference type="PROSITE" id="PS50011">
    <property type="entry name" value="PROTEIN_KINASE_DOM"/>
    <property type="match status" value="1"/>
</dbReference>
<reference evidence="7" key="1">
    <citation type="submission" date="2021-01" db="EMBL/GenBank/DDBJ databases">
        <authorList>
            <person name="Kaushik A."/>
        </authorList>
    </citation>
    <scope>NUCLEOTIDE SEQUENCE</scope>
    <source>
        <strain evidence="7">AG6-10EEA</strain>
    </source>
</reference>
<comment type="caution">
    <text evidence="7">The sequence shown here is derived from an EMBL/GenBank/DDBJ whole genome shotgun (WGS) entry which is preliminary data.</text>
</comment>
<evidence type="ECO:0000256" key="1">
    <source>
        <dbReference type="ARBA" id="ARBA00022741"/>
    </source>
</evidence>
<dbReference type="InterPro" id="IPR000719">
    <property type="entry name" value="Prot_kinase_dom"/>
</dbReference>
<sequence length="854" mass="96438">MNDQPTLESIFRSPFQKFTITNFRAWATQTLEFVDSPILTALSVHDTAPFATRDIVILQCETLMPTIEGTPKHLWIHLDIHDSSYSGSVAPSRMNSDNIVVSTNLRCLLGDEWQIVEEWSYIHSSIPLPSRKTLLLRHVVEMYDCVTYHLPQNVVTDCSWLCYTLFNCLQRCRACFRKIKRQYSYRGDPTKNYALVDVESATYATVQYIDEYHSYCCKINNTDYYHQESDPSLTPIGTKGSNKRPREAEELGDTNHSPPIFPPSPTETGFSRKKPRTGKAESESKDEDEDKDEDEGSGPAPGSDNEYVISNPVPEYQVTVINSAMSVSEIIDALGYYGCRNLSHKLDLCSCSEYPLCNGGLGDIYAGEIENLKVAIKTTRMYIVNKNEKYLKYAAKELYTWSKCKHPNVLSLLGLVEFRGQIGMVSQWMDNGDIRKYLIKRPETDRCLLCHLISDGLAYLHSVNISARKIHGDLKGANILMSDDGRPMLADFGNAVLQEHSLQFTESTTRVNISPRWTAPEILVASTSYSRAADVYALGMTWLEVITGKIPFDEFRVDAALSYLIVNEKRTPRRPSTYIPSNSRDGDALWSLMIRCWAYQYEERPSADEARDLVRRITQSGLVSEYKGHSDLIPPNLNPDEQNNCGHGMSRTQLEEPGCGIPVEGSCAAPDRLHDPINYNSQLQSGAIAHTPLARSVLVQPTRNETFLVPQNLPGPLMQIAGPDRINKPLPVQETTGVFMNVPSELELELEPEVRIMAIKGFVKAFKQRIKCTTWVICSLCVSQDRPGMRRFKPGYIECHLFFHFGIKPYKCPATYCAKLFTTKDRAVAHAVWHHEMTPQGVRDTIRSSACRVL</sequence>
<evidence type="ECO:0000313" key="7">
    <source>
        <dbReference type="EMBL" id="CAE6470892.1"/>
    </source>
</evidence>
<gene>
    <name evidence="7" type="ORF">RDB_LOCUS74628</name>
</gene>
<dbReference type="PROSITE" id="PS00028">
    <property type="entry name" value="ZINC_FINGER_C2H2_1"/>
    <property type="match status" value="1"/>
</dbReference>
<dbReference type="Gene3D" id="1.10.510.10">
    <property type="entry name" value="Transferase(Phosphotransferase) domain 1"/>
    <property type="match status" value="1"/>
</dbReference>
<evidence type="ECO:0000256" key="4">
    <source>
        <dbReference type="SAM" id="MobiDB-lite"/>
    </source>
</evidence>
<dbReference type="GO" id="GO:0005524">
    <property type="term" value="F:ATP binding"/>
    <property type="evidence" value="ECO:0007669"/>
    <property type="project" value="UniProtKB-KW"/>
</dbReference>
<dbReference type="InterPro" id="IPR011009">
    <property type="entry name" value="Kinase-like_dom_sf"/>
</dbReference>
<dbReference type="SUPFAM" id="SSF57667">
    <property type="entry name" value="beta-beta-alpha zinc fingers"/>
    <property type="match status" value="1"/>
</dbReference>
<dbReference type="InterPro" id="IPR013087">
    <property type="entry name" value="Znf_C2H2_type"/>
</dbReference>
<feature type="domain" description="Protein kinase" evidence="5">
    <location>
        <begin position="350"/>
        <end position="622"/>
    </location>
</feature>
<dbReference type="Proteomes" id="UP000663853">
    <property type="component" value="Unassembled WGS sequence"/>
</dbReference>
<feature type="compositionally biased region" description="Acidic residues" evidence="4">
    <location>
        <begin position="284"/>
        <end position="296"/>
    </location>
</feature>
<accession>A0A8H3C0A9</accession>
<name>A0A8H3C0A9_9AGAM</name>
<dbReference type="InterPro" id="IPR036236">
    <property type="entry name" value="Znf_C2H2_sf"/>
</dbReference>
<evidence type="ECO:0000313" key="8">
    <source>
        <dbReference type="Proteomes" id="UP000663853"/>
    </source>
</evidence>